<reference evidence="2" key="1">
    <citation type="submission" date="2018-06" db="EMBL/GenBank/DDBJ databases">
        <authorList>
            <person name="Zhirakovskaya E."/>
        </authorList>
    </citation>
    <scope>NUCLEOTIDE SEQUENCE</scope>
</reference>
<evidence type="ECO:0000313" key="2">
    <source>
        <dbReference type="EMBL" id="VAX31834.1"/>
    </source>
</evidence>
<name>A0A3B1D6R8_9ZZZZ</name>
<feature type="non-terminal residue" evidence="2">
    <location>
        <position position="184"/>
    </location>
</feature>
<dbReference type="Pfam" id="PF22548">
    <property type="entry name" value="AEP-TOTE"/>
    <property type="match status" value="1"/>
</dbReference>
<protein>
    <recommendedName>
        <fullName evidence="1">TOTE conflict system primase domain-containing protein</fullName>
    </recommendedName>
</protein>
<proteinExistence type="predicted"/>
<sequence>MDKQLKKALDECERLKEENRRLRALLGIPGEKQKQNKYSTDTASFSSRDRIAIFRSFFRGREDVFALRWENRHGRSGYSPACANEWKRPLCEKPRLKCADCENRELLSLTDDIVYDHLSGKHTIGMYPLLPDETCWLLAVDFDKSVWQEDAEAFLKTCDDMGVSAVLERSRSGNGGHVWIFFES</sequence>
<accession>A0A3B1D6R8</accession>
<organism evidence="2">
    <name type="scientific">hydrothermal vent metagenome</name>
    <dbReference type="NCBI Taxonomy" id="652676"/>
    <lineage>
        <taxon>unclassified sequences</taxon>
        <taxon>metagenomes</taxon>
        <taxon>ecological metagenomes</taxon>
    </lineage>
</organism>
<evidence type="ECO:0000259" key="1">
    <source>
        <dbReference type="Pfam" id="PF22548"/>
    </source>
</evidence>
<dbReference type="InterPro" id="IPR054347">
    <property type="entry name" value="TOTE_primase"/>
</dbReference>
<gene>
    <name evidence="2" type="ORF">MNBD_NITROSPIRAE02-127</name>
</gene>
<dbReference type="AlphaFoldDB" id="A0A3B1D6R8"/>
<dbReference type="EMBL" id="UOGH01000218">
    <property type="protein sequence ID" value="VAX31834.1"/>
    <property type="molecule type" value="Genomic_DNA"/>
</dbReference>
<feature type="domain" description="TOTE conflict system primase" evidence="1">
    <location>
        <begin position="50"/>
        <end position="183"/>
    </location>
</feature>